<protein>
    <recommendedName>
        <fullName evidence="4">KOW domain-containing protein</fullName>
    </recommendedName>
</protein>
<evidence type="ECO:0000313" key="6">
    <source>
        <dbReference type="Proteomes" id="UP000490939"/>
    </source>
</evidence>
<sequence>MLKPRPTNPTAQKTASFVKASWTPAKERFQQKSDKDAARIADASLKASEYYLDRANYSINYRRRRALQLKAKADYNERQQARRRQLIYMREAKKVYKDAKLARIEDIQLGPLAPKRDLGEAKDSFGTVSNNLLHPPPMDPAYRAKEEAAVGKNRFFVHDRVVVIRGKDVGKIGTVTDVDKESMQLSIRGFKGVEYLQPKWMGKAQNDPRKYLPTNLKIPFRDCRLVVAAVVNEKGEFKQEPKLVDPEAEEFQEEIEELEAEIGGEGHTWTTKEFILDHVDLRKRLVPSRLHDSVRILPKILRDPTYELDAATRENEHLQEALEIIQNEPETYAKGKLIHGYKWEEIRVIPGTSIEVADLTKDDAEVDPSWEEGFNPDAEVYSGDTIQYDVEIETYTPQLTKPSFPPSVLSELQIFNSRNAPISRIKPSILSNREAKFAQLEAQKILREEKMKTPLQEIKERRLEIEKQVLEKRRLSDDELYAKLGAAMQKTLVSSGPNNRMKQYLAKMQEEKDSRAAKRAERTRAVEEAAWKKKIEAENKKPLEPSEMKGNLRYEKVVDIWPTDPKAREAQRAVRRAEREAVLIAEAKITRLKVTKNNLAGVQDTLAAKVQAIQASIAKTEARREQKKRPGKKPAAIVRKKISKLNGQVGAAERVRRQILAQANEAARTREAEQKASTRWY</sequence>
<evidence type="ECO:0000256" key="3">
    <source>
        <dbReference type="ARBA" id="ARBA00023274"/>
    </source>
</evidence>
<dbReference type="InterPro" id="IPR041988">
    <property type="entry name" value="Ribosomal_uL24_KOW"/>
</dbReference>
<evidence type="ECO:0000259" key="4">
    <source>
        <dbReference type="SMART" id="SM00739"/>
    </source>
</evidence>
<dbReference type="InterPro" id="IPR008991">
    <property type="entry name" value="Translation_prot_SH3-like_sf"/>
</dbReference>
<dbReference type="CDD" id="cd06089">
    <property type="entry name" value="KOW_RPL26"/>
    <property type="match status" value="1"/>
</dbReference>
<keyword evidence="6" id="KW-1185">Reference proteome</keyword>
<name>A0A8H3VHM1_VENIN</name>
<dbReference type="SMART" id="SM00739">
    <property type="entry name" value="KOW"/>
    <property type="match status" value="1"/>
</dbReference>
<dbReference type="Proteomes" id="UP000490939">
    <property type="component" value="Unassembled WGS sequence"/>
</dbReference>
<accession>A0A8H3VHM1</accession>
<evidence type="ECO:0000256" key="2">
    <source>
        <dbReference type="ARBA" id="ARBA00022980"/>
    </source>
</evidence>
<dbReference type="GO" id="GO:1990904">
    <property type="term" value="C:ribonucleoprotein complex"/>
    <property type="evidence" value="ECO:0007669"/>
    <property type="project" value="UniProtKB-KW"/>
</dbReference>
<gene>
    <name evidence="5" type="ORF">EG327_002922</name>
</gene>
<evidence type="ECO:0000256" key="1">
    <source>
        <dbReference type="ARBA" id="ARBA00010618"/>
    </source>
</evidence>
<dbReference type="EMBL" id="WNWR01000196">
    <property type="protein sequence ID" value="KAE9989264.1"/>
    <property type="molecule type" value="Genomic_DNA"/>
</dbReference>
<keyword evidence="3" id="KW-0687">Ribonucleoprotein</keyword>
<dbReference type="AlphaFoldDB" id="A0A8H3VHM1"/>
<dbReference type="SUPFAM" id="SSF50104">
    <property type="entry name" value="Translation proteins SH3-like domain"/>
    <property type="match status" value="1"/>
</dbReference>
<dbReference type="InterPro" id="IPR005824">
    <property type="entry name" value="KOW"/>
</dbReference>
<keyword evidence="2" id="KW-0689">Ribosomal protein</keyword>
<comment type="caution">
    <text evidence="5">The sequence shown here is derived from an EMBL/GenBank/DDBJ whole genome shotgun (WGS) entry which is preliminary data.</text>
</comment>
<dbReference type="InterPro" id="IPR014722">
    <property type="entry name" value="Rib_uL2_dom2"/>
</dbReference>
<organism evidence="5 6">
    <name type="scientific">Venturia inaequalis</name>
    <name type="common">Apple scab fungus</name>
    <dbReference type="NCBI Taxonomy" id="5025"/>
    <lineage>
        <taxon>Eukaryota</taxon>
        <taxon>Fungi</taxon>
        <taxon>Dikarya</taxon>
        <taxon>Ascomycota</taxon>
        <taxon>Pezizomycotina</taxon>
        <taxon>Dothideomycetes</taxon>
        <taxon>Pleosporomycetidae</taxon>
        <taxon>Venturiales</taxon>
        <taxon>Venturiaceae</taxon>
        <taxon>Venturia</taxon>
    </lineage>
</organism>
<feature type="domain" description="KOW" evidence="4">
    <location>
        <begin position="154"/>
        <end position="181"/>
    </location>
</feature>
<proteinExistence type="inferred from homology"/>
<dbReference type="GO" id="GO:0005840">
    <property type="term" value="C:ribosome"/>
    <property type="evidence" value="ECO:0007669"/>
    <property type="project" value="UniProtKB-KW"/>
</dbReference>
<comment type="similarity">
    <text evidence="1">Belongs to the universal ribosomal protein uL24 family.</text>
</comment>
<dbReference type="Gene3D" id="2.30.30.30">
    <property type="match status" value="1"/>
</dbReference>
<reference evidence="5 6" key="1">
    <citation type="submission" date="2019-07" db="EMBL/GenBank/DDBJ databases">
        <title>Venturia inaequalis Genome Resource.</title>
        <authorList>
            <person name="Lichtner F.J."/>
        </authorList>
    </citation>
    <scope>NUCLEOTIDE SEQUENCE [LARGE SCALE GENOMIC DNA]</scope>
    <source>
        <strain evidence="5 6">DMI_063113</strain>
    </source>
</reference>
<evidence type="ECO:0000313" key="5">
    <source>
        <dbReference type="EMBL" id="KAE9989264.1"/>
    </source>
</evidence>
<dbReference type="GO" id="GO:0003723">
    <property type="term" value="F:RNA binding"/>
    <property type="evidence" value="ECO:0007669"/>
    <property type="project" value="InterPro"/>
</dbReference>